<dbReference type="EMBL" id="JBHUJB010000033">
    <property type="protein sequence ID" value="MFD2158737.1"/>
    <property type="molecule type" value="Genomic_DNA"/>
</dbReference>
<sequence length="301" mass="32719">MADFHFIRPWFLLAIVPVAIVLYGMFRQRGGKNAWEGVMDAHLFKHLEVGKGGGQRWRPIHVLSVVWVLSVIGLAGPTWQKQGSPFAEEQAGVVVVMKLSGSMEATDVQPSRLERAKFKMRDLIEARAGASHALIVYSGSAHLVMPLTKDGKILNSMAEGLSPAVMPTEGDALVEALKQAEVLLREAGVPGSVMVMADAVDPSQVAELAEVDKALPVEFWAIQPARSPVDKGLEEAARSRGADVQVMTDGREDVEIMSKVARSALLSVEGNDGSEIWQDAGYLCLPVIVLLSGFWIRRGWQ</sequence>
<dbReference type="InterPro" id="IPR002035">
    <property type="entry name" value="VWF_A"/>
</dbReference>
<keyword evidence="1" id="KW-0472">Membrane</keyword>
<dbReference type="Proteomes" id="UP001597389">
    <property type="component" value="Unassembled WGS sequence"/>
</dbReference>
<dbReference type="PANTHER" id="PTHR22550">
    <property type="entry name" value="SPORE GERMINATION PROTEIN"/>
    <property type="match status" value="1"/>
</dbReference>
<gene>
    <name evidence="3" type="ORF">ACFSW8_07505</name>
</gene>
<dbReference type="InterPro" id="IPR050768">
    <property type="entry name" value="UPF0353/GerABKA_families"/>
</dbReference>
<dbReference type="PANTHER" id="PTHR22550:SF14">
    <property type="entry name" value="VWFA DOMAIN-CONTAINING PROTEIN"/>
    <property type="match status" value="1"/>
</dbReference>
<proteinExistence type="predicted"/>
<keyword evidence="4" id="KW-1185">Reference proteome</keyword>
<dbReference type="Gene3D" id="3.40.50.410">
    <property type="entry name" value="von Willebrand factor, type A domain"/>
    <property type="match status" value="1"/>
</dbReference>
<feature type="domain" description="VWFA" evidence="2">
    <location>
        <begin position="90"/>
        <end position="262"/>
    </location>
</feature>
<protein>
    <submittedName>
        <fullName evidence="3">VWA domain-containing protein</fullName>
    </submittedName>
</protein>
<evidence type="ECO:0000313" key="4">
    <source>
        <dbReference type="Proteomes" id="UP001597389"/>
    </source>
</evidence>
<organism evidence="3 4">
    <name type="scientific">Rubritalea tangerina</name>
    <dbReference type="NCBI Taxonomy" id="430798"/>
    <lineage>
        <taxon>Bacteria</taxon>
        <taxon>Pseudomonadati</taxon>
        <taxon>Verrucomicrobiota</taxon>
        <taxon>Verrucomicrobiia</taxon>
        <taxon>Verrucomicrobiales</taxon>
        <taxon>Rubritaleaceae</taxon>
        <taxon>Rubritalea</taxon>
    </lineage>
</organism>
<keyword evidence="1" id="KW-0812">Transmembrane</keyword>
<evidence type="ECO:0000256" key="1">
    <source>
        <dbReference type="SAM" id="Phobius"/>
    </source>
</evidence>
<feature type="transmembrane region" description="Helical" evidence="1">
    <location>
        <begin position="6"/>
        <end position="26"/>
    </location>
</feature>
<dbReference type="SMART" id="SM00327">
    <property type="entry name" value="VWA"/>
    <property type="match status" value="1"/>
</dbReference>
<dbReference type="SUPFAM" id="SSF53300">
    <property type="entry name" value="vWA-like"/>
    <property type="match status" value="1"/>
</dbReference>
<comment type="caution">
    <text evidence="3">The sequence shown here is derived from an EMBL/GenBank/DDBJ whole genome shotgun (WGS) entry which is preliminary data.</text>
</comment>
<dbReference type="Pfam" id="PF13519">
    <property type="entry name" value="VWA_2"/>
    <property type="match status" value="1"/>
</dbReference>
<feature type="transmembrane region" description="Helical" evidence="1">
    <location>
        <begin position="60"/>
        <end position="79"/>
    </location>
</feature>
<evidence type="ECO:0000313" key="3">
    <source>
        <dbReference type="EMBL" id="MFD2158737.1"/>
    </source>
</evidence>
<accession>A0ABW4ZAU7</accession>
<dbReference type="InterPro" id="IPR036465">
    <property type="entry name" value="vWFA_dom_sf"/>
</dbReference>
<name>A0ABW4ZAU7_9BACT</name>
<dbReference type="RefSeq" id="WP_377088146.1">
    <property type="nucleotide sequence ID" value="NZ_JBHSJL010000014.1"/>
</dbReference>
<evidence type="ECO:0000259" key="2">
    <source>
        <dbReference type="SMART" id="SM00327"/>
    </source>
</evidence>
<keyword evidence="1" id="KW-1133">Transmembrane helix</keyword>
<reference evidence="4" key="1">
    <citation type="journal article" date="2019" name="Int. J. Syst. Evol. Microbiol.">
        <title>The Global Catalogue of Microorganisms (GCM) 10K type strain sequencing project: providing services to taxonomists for standard genome sequencing and annotation.</title>
        <authorList>
            <consortium name="The Broad Institute Genomics Platform"/>
            <consortium name="The Broad Institute Genome Sequencing Center for Infectious Disease"/>
            <person name="Wu L."/>
            <person name="Ma J."/>
        </authorList>
    </citation>
    <scope>NUCLEOTIDE SEQUENCE [LARGE SCALE GENOMIC DNA]</scope>
    <source>
        <strain evidence="4">CCUG 57942</strain>
    </source>
</reference>